<evidence type="ECO:0000256" key="2">
    <source>
        <dbReference type="SAM" id="SignalP"/>
    </source>
</evidence>
<organism evidence="4 5">
    <name type="scientific">Halanaerobium saccharolyticum subsp. saccharolyticum DSM 6643</name>
    <dbReference type="NCBI Taxonomy" id="1293054"/>
    <lineage>
        <taxon>Bacteria</taxon>
        <taxon>Bacillati</taxon>
        <taxon>Bacillota</taxon>
        <taxon>Clostridia</taxon>
        <taxon>Halanaerobiales</taxon>
        <taxon>Halanaerobiaceae</taxon>
        <taxon>Halanaerobium</taxon>
    </lineage>
</organism>
<accession>M5EFR9</accession>
<dbReference type="Proteomes" id="UP000012063">
    <property type="component" value="Unassembled WGS sequence"/>
</dbReference>
<proteinExistence type="predicted"/>
<dbReference type="EMBL" id="CAUI01000021">
    <property type="protein sequence ID" value="CCU80069.1"/>
    <property type="molecule type" value="Genomic_DNA"/>
</dbReference>
<evidence type="ECO:0000313" key="4">
    <source>
        <dbReference type="EMBL" id="CCU80069.1"/>
    </source>
</evidence>
<dbReference type="PANTHER" id="PTHR43308:SF1">
    <property type="entry name" value="OUTER MEMBRANE PROTEIN ALPHA"/>
    <property type="match status" value="1"/>
</dbReference>
<keyword evidence="5" id="KW-1185">Reference proteome</keyword>
<dbReference type="Pfam" id="PF00395">
    <property type="entry name" value="SLH"/>
    <property type="match status" value="1"/>
</dbReference>
<name>M5EFR9_9FIRM</name>
<dbReference type="AlphaFoldDB" id="M5EFR9"/>
<evidence type="ECO:0000256" key="1">
    <source>
        <dbReference type="ARBA" id="ARBA00022737"/>
    </source>
</evidence>
<dbReference type="InParanoid" id="M5EFR9"/>
<dbReference type="OrthoDB" id="2112962at2"/>
<feature type="signal peptide" evidence="2">
    <location>
        <begin position="1"/>
        <end position="22"/>
    </location>
</feature>
<dbReference type="InterPro" id="IPR001119">
    <property type="entry name" value="SLH_dom"/>
</dbReference>
<sequence>MKKLTITIALMLVVALAMPAFGASFSDVPSDHWAYNAINKLVAAGIVEGYPDGEYKGQQSMTRYEMAVMVSRALDNIVDEMEAMGEGLTTGQAEDVTAIVKSLMEKNTNDELSDAQAEEVADIVDALTFELRSELKVLGAEVDTLGKDVDELAAKVEAMEVPEDNIEFGMDVTTTFEAASYGEDAAEEGYTINLLEDGDAIDESFTSDPDEFTSKKAFFQEYDFNINGMLGDATFNLDVDTIANVFTEEDHVANAVSETNQNDFMMDSALLEVSYNNYSFQIGDLNDYSVAPYFNDEEDREGIEMTTSYMDNDIKTFVLGADVSEDTFGTTTVDSDANDEEYYGVEVARDMEFGRVTGKLYHARDIDFDGFNMAEYAVTAEKNETTILAAQIEDVVITDAISMGAEVAFSDWERDAYTTYDSDASATEAVAADDDSDIYFNVNGEFVATEELTLDATIETVGEDFVGPYNDLEEASDYDMFNVGAEYVLNENNTVTGAYTLVDHNEPEDKSTVELGLENVYGDFTNNASVEFVMNDDYTDDYETMIIVLGTEYAWDETLTLGAELTNKTKDEAGTDAITYNYLTAFADKELADNITWNTEAFFIDGELDEINEGQGNGMTTSLSVSF</sequence>
<dbReference type="PROSITE" id="PS51272">
    <property type="entry name" value="SLH"/>
    <property type="match status" value="1"/>
</dbReference>
<dbReference type="PANTHER" id="PTHR43308">
    <property type="entry name" value="OUTER MEMBRANE PROTEIN ALPHA-RELATED"/>
    <property type="match status" value="1"/>
</dbReference>
<gene>
    <name evidence="4" type="ORF">HSACCH_01825</name>
</gene>
<evidence type="ECO:0000313" key="5">
    <source>
        <dbReference type="Proteomes" id="UP000012063"/>
    </source>
</evidence>
<dbReference type="STRING" id="1293054.HSACCH_01825"/>
<keyword evidence="1" id="KW-0677">Repeat</keyword>
<keyword evidence="2" id="KW-0732">Signal</keyword>
<feature type="domain" description="SLH" evidence="3">
    <location>
        <begin position="21"/>
        <end position="84"/>
    </location>
</feature>
<reference evidence="5" key="1">
    <citation type="journal article" date="2013" name="Genome Announc.">
        <title>Genome Sequence of Halanaerobium saccharolyticum subsp. saccharolyticum Strain DSM 6643T, a Halophilic Hydrogen-Producing Bacterium.</title>
        <authorList>
            <person name="Kivisto A."/>
            <person name="Larjo A."/>
            <person name="Ciranna A."/>
            <person name="Santala V."/>
            <person name="Roos C."/>
            <person name="Karp M."/>
        </authorList>
    </citation>
    <scope>NUCLEOTIDE SEQUENCE [LARGE SCALE GENOMIC DNA]</scope>
    <source>
        <strain evidence="5">DSM 6643</strain>
    </source>
</reference>
<evidence type="ECO:0000259" key="3">
    <source>
        <dbReference type="PROSITE" id="PS51272"/>
    </source>
</evidence>
<protein>
    <recommendedName>
        <fullName evidence="3">SLH domain-containing protein</fullName>
    </recommendedName>
</protein>
<feature type="chain" id="PRO_5004066026" description="SLH domain-containing protein" evidence="2">
    <location>
        <begin position="23"/>
        <end position="627"/>
    </location>
</feature>
<comment type="caution">
    <text evidence="4">The sequence shown here is derived from an EMBL/GenBank/DDBJ whole genome shotgun (WGS) entry which is preliminary data.</text>
</comment>
<dbReference type="eggNOG" id="COG4372">
    <property type="taxonomic scope" value="Bacteria"/>
</dbReference>
<dbReference type="RefSeq" id="WP_005489374.1">
    <property type="nucleotide sequence ID" value="NZ_CAUI01000021.1"/>
</dbReference>
<dbReference type="InterPro" id="IPR051465">
    <property type="entry name" value="Cell_Envelope_Struct_Comp"/>
</dbReference>